<dbReference type="OMA" id="KTQSWFE"/>
<keyword evidence="3" id="KW-1185">Reference proteome</keyword>
<proteinExistence type="predicted"/>
<name>V4C940_LOTGI</name>
<dbReference type="STRING" id="225164.V4C940"/>
<dbReference type="InterPro" id="IPR025164">
    <property type="entry name" value="Toastrack_DUF4097"/>
</dbReference>
<dbReference type="Proteomes" id="UP000030746">
    <property type="component" value="Unassembled WGS sequence"/>
</dbReference>
<evidence type="ECO:0000259" key="1">
    <source>
        <dbReference type="Pfam" id="PF13349"/>
    </source>
</evidence>
<reference evidence="2 3" key="1">
    <citation type="journal article" date="2013" name="Nature">
        <title>Insights into bilaterian evolution from three spiralian genomes.</title>
        <authorList>
            <person name="Simakov O."/>
            <person name="Marletaz F."/>
            <person name="Cho S.J."/>
            <person name="Edsinger-Gonzales E."/>
            <person name="Havlak P."/>
            <person name="Hellsten U."/>
            <person name="Kuo D.H."/>
            <person name="Larsson T."/>
            <person name="Lv J."/>
            <person name="Arendt D."/>
            <person name="Savage R."/>
            <person name="Osoegawa K."/>
            <person name="de Jong P."/>
            <person name="Grimwood J."/>
            <person name="Chapman J.A."/>
            <person name="Shapiro H."/>
            <person name="Aerts A."/>
            <person name="Otillar R.P."/>
            <person name="Terry A.Y."/>
            <person name="Boore J.L."/>
            <person name="Grigoriev I.V."/>
            <person name="Lindberg D.R."/>
            <person name="Seaver E.C."/>
            <person name="Weisblat D.A."/>
            <person name="Putnam N.H."/>
            <person name="Rokhsar D.S."/>
        </authorList>
    </citation>
    <scope>NUCLEOTIDE SEQUENCE [LARGE SCALE GENOMIC DNA]</scope>
</reference>
<dbReference type="Pfam" id="PF13349">
    <property type="entry name" value="DUF4097"/>
    <property type="match status" value="1"/>
</dbReference>
<dbReference type="PANTHER" id="PTHR34094">
    <property type="match status" value="1"/>
</dbReference>
<accession>V4C940</accession>
<evidence type="ECO:0000313" key="3">
    <source>
        <dbReference type="Proteomes" id="UP000030746"/>
    </source>
</evidence>
<dbReference type="PANTHER" id="PTHR34094:SF1">
    <property type="entry name" value="PROTEIN FAM185A"/>
    <property type="match status" value="1"/>
</dbReference>
<protein>
    <recommendedName>
        <fullName evidence="1">DUF4097 domain-containing protein</fullName>
    </recommendedName>
</protein>
<dbReference type="GeneID" id="20248563"/>
<feature type="domain" description="DUF4097" evidence="1">
    <location>
        <begin position="217"/>
        <end position="393"/>
    </location>
</feature>
<evidence type="ECO:0000313" key="2">
    <source>
        <dbReference type="EMBL" id="ESO98274.1"/>
    </source>
</evidence>
<dbReference type="RefSeq" id="XP_009050979.1">
    <property type="nucleotide sequence ID" value="XM_009052731.1"/>
</dbReference>
<dbReference type="CTD" id="20248563"/>
<dbReference type="KEGG" id="lgi:LOTGIDRAFT_231366"/>
<dbReference type="AlphaFoldDB" id="V4C940"/>
<dbReference type="EMBL" id="KB201262">
    <property type="protein sequence ID" value="ESO98274.1"/>
    <property type="molecule type" value="Genomic_DNA"/>
</dbReference>
<dbReference type="HOGENOM" id="CLU_676680_0_0_1"/>
<sequence length="407" mass="44564">MAGPLRFGKLVSLQLKRRTPFLTSKQTLNSLHNHCTRKTPATFVYIDNGPSFRNFPRYFSTICTPENEVETCFYEVKTFGKINIKSPFKLDVQPLKPLDYPEMNQFICEIFDHNDPPSKSASGFHKFYGMGVSINDKKDIVNVDIEVAEGIELPLTCSIKIPIKFNINIESGDEPVSVKGFEADTINITTKKGDCLLEKLRCGNVKVVSQSGDIISATLLQGNIELQTGCSGSISGDRFQGQNINCTSEHGGVKIKSLYADKTLIQAKSGTTHLVNCHGTTNIEQDSGKIKIDSASGDLHGKINQGDIAVFVADCGKINFEANQGNVDIKLIESVATYFDLEGQSVEINESIKHDRNTSTNNSESQLTLCGTINGGSDSSSLTVKTKQGQITIGQQDWFSSLNLSSR</sequence>
<gene>
    <name evidence="2" type="ORF">LOTGIDRAFT_231366</name>
</gene>
<organism evidence="2 3">
    <name type="scientific">Lottia gigantea</name>
    <name type="common">Giant owl limpet</name>
    <dbReference type="NCBI Taxonomy" id="225164"/>
    <lineage>
        <taxon>Eukaryota</taxon>
        <taxon>Metazoa</taxon>
        <taxon>Spiralia</taxon>
        <taxon>Lophotrochozoa</taxon>
        <taxon>Mollusca</taxon>
        <taxon>Gastropoda</taxon>
        <taxon>Patellogastropoda</taxon>
        <taxon>Lottioidea</taxon>
        <taxon>Lottiidae</taxon>
        <taxon>Lottia</taxon>
    </lineage>
</organism>
<dbReference type="OrthoDB" id="5984441at2759"/>